<dbReference type="OrthoDB" id="886933at2"/>
<keyword evidence="2" id="KW-1185">Reference proteome</keyword>
<reference evidence="1 2" key="1">
    <citation type="submission" date="2019-03" db="EMBL/GenBank/DDBJ databases">
        <title>Genomic Encyclopedia of Archaeal and Bacterial Type Strains, Phase II (KMG-II): from individual species to whole genera.</title>
        <authorList>
            <person name="Goeker M."/>
        </authorList>
    </citation>
    <scope>NUCLEOTIDE SEQUENCE [LARGE SCALE GENOMIC DNA]</scope>
    <source>
        <strain evidence="1 2">DSM 19035</strain>
    </source>
</reference>
<accession>A0A4R6T1B9</accession>
<dbReference type="Proteomes" id="UP000295620">
    <property type="component" value="Unassembled WGS sequence"/>
</dbReference>
<proteinExistence type="predicted"/>
<gene>
    <name evidence="1" type="ORF">ATK78_1329</name>
</gene>
<sequence>MSVKAIDASWNYRTMQFIAGFIRAQRSVPGLVREVKGRTGAGKLTEIMEYIYHGDKITDPQFKKQPCKAVRVNGKCIRGKNSNMLVEFAWGVQAVIMARTLRKIKNQ</sequence>
<evidence type="ECO:0000313" key="1">
    <source>
        <dbReference type="EMBL" id="TDQ12195.1"/>
    </source>
</evidence>
<protein>
    <submittedName>
        <fullName evidence="1">Uncharacterized protein</fullName>
    </submittedName>
</protein>
<organism evidence="1 2">
    <name type="scientific">Pedobacter metabolipauper</name>
    <dbReference type="NCBI Taxonomy" id="425513"/>
    <lineage>
        <taxon>Bacteria</taxon>
        <taxon>Pseudomonadati</taxon>
        <taxon>Bacteroidota</taxon>
        <taxon>Sphingobacteriia</taxon>
        <taxon>Sphingobacteriales</taxon>
        <taxon>Sphingobacteriaceae</taxon>
        <taxon>Pedobacter</taxon>
    </lineage>
</organism>
<evidence type="ECO:0000313" key="2">
    <source>
        <dbReference type="Proteomes" id="UP000295620"/>
    </source>
</evidence>
<dbReference type="AlphaFoldDB" id="A0A4R6T1B9"/>
<name>A0A4R6T1B9_9SPHI</name>
<dbReference type="EMBL" id="SNYC01000003">
    <property type="protein sequence ID" value="TDQ12195.1"/>
    <property type="molecule type" value="Genomic_DNA"/>
</dbReference>
<comment type="caution">
    <text evidence="1">The sequence shown here is derived from an EMBL/GenBank/DDBJ whole genome shotgun (WGS) entry which is preliminary data.</text>
</comment>